<keyword evidence="3" id="KW-1185">Reference proteome</keyword>
<evidence type="ECO:0000256" key="1">
    <source>
        <dbReference type="SAM" id="MobiDB-lite"/>
    </source>
</evidence>
<feature type="region of interest" description="Disordered" evidence="1">
    <location>
        <begin position="1"/>
        <end position="32"/>
    </location>
</feature>
<accession>A0A540LFV9</accession>
<dbReference type="EMBL" id="VIEB01000599">
    <property type="protein sequence ID" value="TQD85363.1"/>
    <property type="molecule type" value="Genomic_DNA"/>
</dbReference>
<proteinExistence type="predicted"/>
<dbReference type="Proteomes" id="UP000315295">
    <property type="component" value="Unassembled WGS sequence"/>
</dbReference>
<protein>
    <submittedName>
        <fullName evidence="2">Uncharacterized protein</fullName>
    </submittedName>
</protein>
<dbReference type="AlphaFoldDB" id="A0A540LFV9"/>
<evidence type="ECO:0000313" key="2">
    <source>
        <dbReference type="EMBL" id="TQD85363.1"/>
    </source>
</evidence>
<evidence type="ECO:0000313" key="3">
    <source>
        <dbReference type="Proteomes" id="UP000315295"/>
    </source>
</evidence>
<comment type="caution">
    <text evidence="2">The sequence shown here is derived from an EMBL/GenBank/DDBJ whole genome shotgun (WGS) entry which is preliminary data.</text>
</comment>
<organism evidence="2 3">
    <name type="scientific">Malus baccata</name>
    <name type="common">Siberian crab apple</name>
    <name type="synonym">Pyrus baccata</name>
    <dbReference type="NCBI Taxonomy" id="106549"/>
    <lineage>
        <taxon>Eukaryota</taxon>
        <taxon>Viridiplantae</taxon>
        <taxon>Streptophyta</taxon>
        <taxon>Embryophyta</taxon>
        <taxon>Tracheophyta</taxon>
        <taxon>Spermatophyta</taxon>
        <taxon>Magnoliopsida</taxon>
        <taxon>eudicotyledons</taxon>
        <taxon>Gunneridae</taxon>
        <taxon>Pentapetalae</taxon>
        <taxon>rosids</taxon>
        <taxon>fabids</taxon>
        <taxon>Rosales</taxon>
        <taxon>Rosaceae</taxon>
        <taxon>Amygdaloideae</taxon>
        <taxon>Maleae</taxon>
        <taxon>Malus</taxon>
    </lineage>
</organism>
<gene>
    <name evidence="2" type="ORF">C1H46_029051</name>
</gene>
<sequence>MEKEVHTEEEDGAEFIRGRKAPSSKGSNRTPREVVRKATKIGGFYFTTHDTWAWFVTRYGETYMQLGRHVSSMSSMLPPSLSVAPKFFLQDLGALVECGVLAVKDGQFSCTGCRKAAIAQKELSNQVVGICSRFSFLIEAIVFTTTQDSFIILGQYKFLSKAFLGLVYRINLDWTVLIELDRSLARCLVGLNAFRIRSRIFDRSQKQERERESITSLDAENGRFLKFNPTLVGQFDTKAQSQSRLRLNKTSPDRCSRGPKCTSNWNMNLKPNLRIYSQRTFVNISSYPG</sequence>
<reference evidence="2 3" key="1">
    <citation type="journal article" date="2019" name="G3 (Bethesda)">
        <title>Sequencing of a Wild Apple (Malus baccata) Genome Unravels the Differences Between Cultivated and Wild Apple Species Regarding Disease Resistance and Cold Tolerance.</title>
        <authorList>
            <person name="Chen X."/>
        </authorList>
    </citation>
    <scope>NUCLEOTIDE SEQUENCE [LARGE SCALE GENOMIC DNA]</scope>
    <source>
        <strain evidence="3">cv. Shandingzi</strain>
        <tissue evidence="2">Leaves</tissue>
    </source>
</reference>
<name>A0A540LFV9_MALBA</name>